<evidence type="ECO:0000313" key="5">
    <source>
        <dbReference type="Proteomes" id="UP000324705"/>
    </source>
</evidence>
<dbReference type="InterPro" id="IPR036047">
    <property type="entry name" value="F-box-like_dom_sf"/>
</dbReference>
<feature type="compositionally biased region" description="Polar residues" evidence="1">
    <location>
        <begin position="503"/>
        <end position="513"/>
    </location>
</feature>
<evidence type="ECO:0008006" key="6">
    <source>
        <dbReference type="Google" id="ProtNLM"/>
    </source>
</evidence>
<dbReference type="AlphaFoldDB" id="A0A9R0XM76"/>
<dbReference type="Pfam" id="PF12937">
    <property type="entry name" value="F-box-like"/>
    <property type="match status" value="1"/>
</dbReference>
<dbReference type="OMA" id="IATHAFR"/>
<protein>
    <recommendedName>
        <fullName evidence="6">F-box domain-containing protein</fullName>
    </recommendedName>
</protein>
<evidence type="ECO:0000259" key="2">
    <source>
        <dbReference type="Pfam" id="PF12937"/>
    </source>
</evidence>
<feature type="domain" description="F-box protein AT5G49610-like beta-propeller" evidence="3">
    <location>
        <begin position="97"/>
        <end position="354"/>
    </location>
</feature>
<keyword evidence="5" id="KW-1185">Reference proteome</keyword>
<accession>A0A9R0XM76</accession>
<organism evidence="4 5">
    <name type="scientific">Triticum turgidum subsp. durum</name>
    <name type="common">Durum wheat</name>
    <name type="synonym">Triticum durum</name>
    <dbReference type="NCBI Taxonomy" id="4567"/>
    <lineage>
        <taxon>Eukaryota</taxon>
        <taxon>Viridiplantae</taxon>
        <taxon>Streptophyta</taxon>
        <taxon>Embryophyta</taxon>
        <taxon>Tracheophyta</taxon>
        <taxon>Spermatophyta</taxon>
        <taxon>Magnoliopsida</taxon>
        <taxon>Liliopsida</taxon>
        <taxon>Poales</taxon>
        <taxon>Poaceae</taxon>
        <taxon>BOP clade</taxon>
        <taxon>Pooideae</taxon>
        <taxon>Triticodae</taxon>
        <taxon>Triticeae</taxon>
        <taxon>Triticinae</taxon>
        <taxon>Triticum</taxon>
    </lineage>
</organism>
<dbReference type="PANTHER" id="PTHR32133">
    <property type="entry name" value="OS07G0120400 PROTEIN"/>
    <property type="match status" value="1"/>
</dbReference>
<dbReference type="Gene3D" id="1.20.1280.50">
    <property type="match status" value="1"/>
</dbReference>
<sequence length="513" mass="56022">MAAPPPPALPDELVQEILARLPPDDPACLLRAFLVCKAWGCAVSLPSFRRRLHDLHRPPPLLGFLPNWASEGTPSFIPTTASSFSLGAPDCLRWRALDCRHGRALFFSVNQDARTLLVWEPITGARKRFPVPAAFEITYAAEFPSNRPIAAVLCAADGCEHRDCFGGPFRVVFLFEDDTAEEEQNCVIWACEYSSETGAWGELTSLHTKFFKEVTENSSVLLGRSLYFVATKSILEYDLEGHAMTLFSPPDNCDCLHLNLMLTEDGGLGAIVQDFGTCLELWTREVSDSTDTRWVLSRVMDLRNLLPTSTRLNRGFTVRVMGFIEGANIIFVNSEVAGIFTIELRSEQVRKVCDDCGFGGLVPVVTYTPVPQGYHQNLLVSKPSEEAGGEEGGEGKKTVDQAQQLFDKGSNSINAGDLVNTFESISLDHGIRVPGYGEVAPACASIFDKYGCAYKAQKVNDSLYSVPKSAPNEELVKGTTSEDDAGDSMTSGSNVEVAAPSSEKGNSQEVLKR</sequence>
<dbReference type="Proteomes" id="UP000324705">
    <property type="component" value="Chromosome 5B"/>
</dbReference>
<evidence type="ECO:0000313" key="4">
    <source>
        <dbReference type="EMBL" id="VAI39388.1"/>
    </source>
</evidence>
<proteinExistence type="predicted"/>
<feature type="domain" description="F-box" evidence="2">
    <location>
        <begin position="8"/>
        <end position="53"/>
    </location>
</feature>
<dbReference type="Gramene" id="TRITD5Bv1G236240.1">
    <property type="protein sequence ID" value="TRITD5Bv1G236240.1"/>
    <property type="gene ID" value="TRITD5Bv1G236240"/>
</dbReference>
<name>A0A9R0XM76_TRITD</name>
<dbReference type="InterPro" id="IPR056594">
    <property type="entry name" value="AT5G49610-like_b-prop"/>
</dbReference>
<feature type="region of interest" description="Disordered" evidence="1">
    <location>
        <begin position="466"/>
        <end position="513"/>
    </location>
</feature>
<evidence type="ECO:0000256" key="1">
    <source>
        <dbReference type="SAM" id="MobiDB-lite"/>
    </source>
</evidence>
<dbReference type="InterPro" id="IPR001810">
    <property type="entry name" value="F-box_dom"/>
</dbReference>
<evidence type="ECO:0000259" key="3">
    <source>
        <dbReference type="Pfam" id="PF23635"/>
    </source>
</evidence>
<dbReference type="EMBL" id="LT934120">
    <property type="protein sequence ID" value="VAI39388.1"/>
    <property type="molecule type" value="Genomic_DNA"/>
</dbReference>
<reference evidence="4 5" key="1">
    <citation type="submission" date="2017-09" db="EMBL/GenBank/DDBJ databases">
        <authorList>
            <consortium name="International Durum Wheat Genome Sequencing Consortium (IDWGSC)"/>
            <person name="Milanesi L."/>
        </authorList>
    </citation>
    <scope>NUCLEOTIDE SEQUENCE [LARGE SCALE GENOMIC DNA]</scope>
    <source>
        <strain evidence="5">cv. Svevo</strain>
    </source>
</reference>
<dbReference type="PANTHER" id="PTHR32133:SF403">
    <property type="entry name" value="F-BOX DOMAIN-CONTAINING PROTEIN"/>
    <property type="match status" value="1"/>
</dbReference>
<dbReference type="Pfam" id="PF23635">
    <property type="entry name" value="Beta-prop_AT5G49610-like"/>
    <property type="match status" value="1"/>
</dbReference>
<dbReference type="SUPFAM" id="SSF81383">
    <property type="entry name" value="F-box domain"/>
    <property type="match status" value="1"/>
</dbReference>
<gene>
    <name evidence="4" type="ORF">TRITD_5Bv1G236240</name>
</gene>